<keyword evidence="5 9" id="KW-0064">Aspartyl protease</keyword>
<evidence type="ECO:0000256" key="10">
    <source>
        <dbReference type="RuleBase" id="RU000594"/>
    </source>
</evidence>
<dbReference type="HAMAP" id="MF_00161">
    <property type="entry name" value="LspA"/>
    <property type="match status" value="1"/>
</dbReference>
<evidence type="ECO:0000256" key="6">
    <source>
        <dbReference type="ARBA" id="ARBA00022801"/>
    </source>
</evidence>
<keyword evidence="4 9" id="KW-0812">Transmembrane</keyword>
<keyword evidence="8 9" id="KW-0472">Membrane</keyword>
<comment type="similarity">
    <text evidence="1 9 11">Belongs to the peptidase A8 family.</text>
</comment>
<gene>
    <name evidence="9 12" type="primary">lspA</name>
    <name evidence="12" type="ORF">NKE59_08040</name>
</gene>
<keyword evidence="6 9" id="KW-0378">Hydrolase</keyword>
<evidence type="ECO:0000313" key="12">
    <source>
        <dbReference type="EMBL" id="XCC57432.1"/>
    </source>
</evidence>
<comment type="pathway">
    <text evidence="9">Protein modification; lipoprotein biosynthesis (signal peptide cleavage).</text>
</comment>
<evidence type="ECO:0000256" key="7">
    <source>
        <dbReference type="ARBA" id="ARBA00022989"/>
    </source>
</evidence>
<feature type="transmembrane region" description="Helical" evidence="9">
    <location>
        <begin position="96"/>
        <end position="114"/>
    </location>
</feature>
<dbReference type="AlphaFoldDB" id="A0AAU8A218"/>
<keyword evidence="2 9" id="KW-1003">Cell membrane</keyword>
<dbReference type="GO" id="GO:0006508">
    <property type="term" value="P:proteolysis"/>
    <property type="evidence" value="ECO:0007669"/>
    <property type="project" value="UniProtKB-KW"/>
</dbReference>
<protein>
    <recommendedName>
        <fullName evidence="9">Lipoprotein signal peptidase</fullName>
        <ecNumber evidence="9">3.4.23.36</ecNumber>
    </recommendedName>
    <alternativeName>
        <fullName evidence="9">Prolipoprotein signal peptidase</fullName>
    </alternativeName>
    <alternativeName>
        <fullName evidence="9">Signal peptidase II</fullName>
        <shortName evidence="9">SPase II</shortName>
    </alternativeName>
</protein>
<feature type="active site" evidence="9">
    <location>
        <position position="124"/>
    </location>
</feature>
<dbReference type="Pfam" id="PF01252">
    <property type="entry name" value="Peptidase_A8"/>
    <property type="match status" value="1"/>
</dbReference>
<comment type="catalytic activity">
    <reaction evidence="9 10">
        <text>Release of signal peptides from bacterial membrane prolipoproteins. Hydrolyzes -Xaa-Yaa-Zaa-|-(S,diacylglyceryl)Cys-, in which Xaa is hydrophobic (preferably Leu), and Yaa (Ala or Ser) and Zaa (Gly or Ala) have small, neutral side chains.</text>
        <dbReference type="EC" id="3.4.23.36"/>
    </reaction>
</comment>
<organism evidence="12">
    <name type="scientific">Polynucleobacter sp. UK-FUSCHL-C3</name>
    <dbReference type="NCBI Taxonomy" id="2955208"/>
    <lineage>
        <taxon>Bacteria</taxon>
        <taxon>Pseudomonadati</taxon>
        <taxon>Pseudomonadota</taxon>
        <taxon>Betaproteobacteria</taxon>
        <taxon>Burkholderiales</taxon>
        <taxon>Burkholderiaceae</taxon>
        <taxon>Polynucleobacter</taxon>
    </lineage>
</organism>
<accession>A0AAU8A218</accession>
<evidence type="ECO:0000256" key="9">
    <source>
        <dbReference type="HAMAP-Rule" id="MF_00161"/>
    </source>
</evidence>
<feature type="active site" evidence="9">
    <location>
        <position position="142"/>
    </location>
</feature>
<sequence length="165" mass="18540">MDKYQSPNGSTRWYLVLALLILIVDQITKWWAQISLPMGQALAVTDFLNWFLIYNPGAAFSFLSQAGGWQRWFFTIVGILAAVVIIWLLQKNTHDRSFCIALSLILGGAIGNVLDRLLYGAVVDFIDVHYQGWHWPAFNIADSAISIGATLIVINEIKRAITQRS</sequence>
<evidence type="ECO:0000256" key="5">
    <source>
        <dbReference type="ARBA" id="ARBA00022750"/>
    </source>
</evidence>
<dbReference type="EC" id="3.4.23.36" evidence="9"/>
<keyword evidence="7 9" id="KW-1133">Transmembrane helix</keyword>
<proteinExistence type="inferred from homology"/>
<dbReference type="RefSeq" id="WP_353438462.1">
    <property type="nucleotide sequence ID" value="NZ_CP099959.1"/>
</dbReference>
<dbReference type="GO" id="GO:0004190">
    <property type="term" value="F:aspartic-type endopeptidase activity"/>
    <property type="evidence" value="ECO:0007669"/>
    <property type="project" value="UniProtKB-UniRule"/>
</dbReference>
<comment type="function">
    <text evidence="9 10">This protein specifically catalyzes the removal of signal peptides from prolipoproteins.</text>
</comment>
<evidence type="ECO:0000256" key="2">
    <source>
        <dbReference type="ARBA" id="ARBA00022475"/>
    </source>
</evidence>
<dbReference type="PRINTS" id="PR00781">
    <property type="entry name" value="LIPOSIGPTASE"/>
</dbReference>
<feature type="transmembrane region" description="Helical" evidence="9">
    <location>
        <begin position="69"/>
        <end position="89"/>
    </location>
</feature>
<evidence type="ECO:0000256" key="11">
    <source>
        <dbReference type="RuleBase" id="RU004181"/>
    </source>
</evidence>
<keyword evidence="3 9" id="KW-0645">Protease</keyword>
<name>A0AAU8A218_9BURK</name>
<feature type="transmembrane region" description="Helical" evidence="9">
    <location>
        <begin position="134"/>
        <end position="154"/>
    </location>
</feature>
<dbReference type="PANTHER" id="PTHR33695">
    <property type="entry name" value="LIPOPROTEIN SIGNAL PEPTIDASE"/>
    <property type="match status" value="1"/>
</dbReference>
<dbReference type="GO" id="GO:0005886">
    <property type="term" value="C:plasma membrane"/>
    <property type="evidence" value="ECO:0007669"/>
    <property type="project" value="UniProtKB-SubCell"/>
</dbReference>
<evidence type="ECO:0000256" key="4">
    <source>
        <dbReference type="ARBA" id="ARBA00022692"/>
    </source>
</evidence>
<dbReference type="PROSITE" id="PS00855">
    <property type="entry name" value="SPASE_II"/>
    <property type="match status" value="1"/>
</dbReference>
<dbReference type="EMBL" id="CP099959">
    <property type="protein sequence ID" value="XCC57432.1"/>
    <property type="molecule type" value="Genomic_DNA"/>
</dbReference>
<dbReference type="InterPro" id="IPR001872">
    <property type="entry name" value="Peptidase_A8"/>
</dbReference>
<feature type="transmembrane region" description="Helical" evidence="9">
    <location>
        <begin position="12"/>
        <end position="32"/>
    </location>
</feature>
<evidence type="ECO:0000256" key="8">
    <source>
        <dbReference type="ARBA" id="ARBA00023136"/>
    </source>
</evidence>
<evidence type="ECO:0000256" key="1">
    <source>
        <dbReference type="ARBA" id="ARBA00006139"/>
    </source>
</evidence>
<reference evidence="12" key="1">
    <citation type="submission" date="2022-06" db="EMBL/GenBank/DDBJ databases">
        <title>New Polynucleobacter species.</title>
        <authorList>
            <person name="Hahn M.W."/>
        </authorList>
    </citation>
    <scope>NUCLEOTIDE SEQUENCE</scope>
    <source>
        <strain evidence="12">UK-FUSCHL-C3</strain>
    </source>
</reference>
<comment type="subcellular location">
    <subcellularLocation>
        <location evidence="9">Cell membrane</location>
        <topology evidence="9">Multi-pass membrane protein</topology>
    </subcellularLocation>
</comment>
<dbReference type="NCBIfam" id="TIGR00077">
    <property type="entry name" value="lspA"/>
    <property type="match status" value="1"/>
</dbReference>
<dbReference type="PANTHER" id="PTHR33695:SF1">
    <property type="entry name" value="LIPOPROTEIN SIGNAL PEPTIDASE"/>
    <property type="match status" value="1"/>
</dbReference>
<evidence type="ECO:0000256" key="3">
    <source>
        <dbReference type="ARBA" id="ARBA00022670"/>
    </source>
</evidence>